<evidence type="ECO:0000313" key="5">
    <source>
        <dbReference type="Proteomes" id="UP001151760"/>
    </source>
</evidence>
<gene>
    <name evidence="4" type="ORF">Tco_1007059</name>
</gene>
<reference evidence="4" key="2">
    <citation type="submission" date="2022-01" db="EMBL/GenBank/DDBJ databases">
        <authorList>
            <person name="Yamashiro T."/>
            <person name="Shiraishi A."/>
            <person name="Satake H."/>
            <person name="Nakayama K."/>
        </authorList>
    </citation>
    <scope>NUCLEOTIDE SEQUENCE</scope>
</reference>
<comment type="caution">
    <text evidence="4">The sequence shown here is derived from an EMBL/GenBank/DDBJ whole genome shotgun (WGS) entry which is preliminary data.</text>
</comment>
<sequence>NNQVKDNKIDLLVQQYEQLFIFEEEYIECAFSRFNTIITSLKALDEGYSSKNYVMKFLRALHRKWRAKVMAIEESKDLTSLSLDELIGNLKVHEMIIKKDFEIVKAKVKRKSLALNAKKESSNEECSTSGSEDEEYAMAVRDFKKFFKRRGRFVRQHQNDKKTFQRRRDDKNGSWSDSGEEDDEKVKNKTCLVAQASSEAAPKAIMGPPPAATPGSEKSRGIRKKGLYVMKLGNKPNDQICLATIDENSTLWHRILGHANMRLIQSLASKELVRNLPKLKFDQHCCDACKIRKKAHTSHKGKNIVSTTICLELLHKDLFGPSAIRSYEGNRYTLVIVDYYSRKVEESPNVTFNETPPPSKTSPLVDDDLDKEEAIKVTEKKNLENEIENETLEIDEIVFRNKLDQNGIVSRNKARLVAQGYNQQEGIDYDETYAPVARLESIRILLAYACALDFKLFQMDVKSAFLNGFINEEVYVAQPLGFIDFEKPDHVYKLKKTLYGIKQAPKAWYDRLKAFLIKHEYKMGMVDNTLFTKKKSSNLIIIQIYVDDIIFGLTCQDMCDEFSKIMHDEFEMSMMGELNFFLRLQIKQMEDGIFFNQSKYIKEMLKKFGLEESKQMKTPMSLDTKLIKDEECESVDSTKYRCMIGTTHLGLWYPKGIDIKIVVYADFDHAGDYVDRKSTSGICTFVGCCSTSWFSKKQTALAISTTEAEYISVEKACQQALWMKQALIDYDVRLDDVLIMCYNKGAINLRKNPVQHSRTKHIKIRHHFLRDNVQKGHISIEKVPSVDNIADILTKPLKRESFIYLRLGLGMMKHIP</sequence>
<dbReference type="CDD" id="cd09272">
    <property type="entry name" value="RNase_HI_RT_Ty1"/>
    <property type="match status" value="1"/>
</dbReference>
<evidence type="ECO:0000256" key="1">
    <source>
        <dbReference type="SAM" id="MobiDB-lite"/>
    </source>
</evidence>
<dbReference type="InterPro" id="IPR025724">
    <property type="entry name" value="GAG-pre-integrase_dom"/>
</dbReference>
<dbReference type="Pfam" id="PF13976">
    <property type="entry name" value="gag_pre-integrs"/>
    <property type="match status" value="1"/>
</dbReference>
<name>A0ABQ5FJR9_9ASTR</name>
<evidence type="ECO:0000259" key="2">
    <source>
        <dbReference type="Pfam" id="PF07727"/>
    </source>
</evidence>
<dbReference type="SUPFAM" id="SSF56672">
    <property type="entry name" value="DNA/RNA polymerases"/>
    <property type="match status" value="1"/>
</dbReference>
<feature type="domain" description="GAG-pre-integrase" evidence="3">
    <location>
        <begin position="226"/>
        <end position="293"/>
    </location>
</feature>
<feature type="compositionally biased region" description="Basic and acidic residues" evidence="1">
    <location>
        <begin position="157"/>
        <end position="172"/>
    </location>
</feature>
<protein>
    <submittedName>
        <fullName evidence="4">Retrovirus-related pol polyprotein from transposon TNT 1-94</fullName>
    </submittedName>
</protein>
<dbReference type="InterPro" id="IPR043502">
    <property type="entry name" value="DNA/RNA_pol_sf"/>
</dbReference>
<evidence type="ECO:0000259" key="3">
    <source>
        <dbReference type="Pfam" id="PF13976"/>
    </source>
</evidence>
<dbReference type="Pfam" id="PF14223">
    <property type="entry name" value="Retrotran_gag_2"/>
    <property type="match status" value="1"/>
</dbReference>
<organism evidence="4 5">
    <name type="scientific">Tanacetum coccineum</name>
    <dbReference type="NCBI Taxonomy" id="301880"/>
    <lineage>
        <taxon>Eukaryota</taxon>
        <taxon>Viridiplantae</taxon>
        <taxon>Streptophyta</taxon>
        <taxon>Embryophyta</taxon>
        <taxon>Tracheophyta</taxon>
        <taxon>Spermatophyta</taxon>
        <taxon>Magnoliopsida</taxon>
        <taxon>eudicotyledons</taxon>
        <taxon>Gunneridae</taxon>
        <taxon>Pentapetalae</taxon>
        <taxon>asterids</taxon>
        <taxon>campanulids</taxon>
        <taxon>Asterales</taxon>
        <taxon>Asteraceae</taxon>
        <taxon>Asteroideae</taxon>
        <taxon>Anthemideae</taxon>
        <taxon>Anthemidinae</taxon>
        <taxon>Tanacetum</taxon>
    </lineage>
</organism>
<dbReference type="Pfam" id="PF07727">
    <property type="entry name" value="RVT_2"/>
    <property type="match status" value="1"/>
</dbReference>
<dbReference type="Proteomes" id="UP001151760">
    <property type="component" value="Unassembled WGS sequence"/>
</dbReference>
<feature type="non-terminal residue" evidence="4">
    <location>
        <position position="1"/>
    </location>
</feature>
<evidence type="ECO:0000313" key="4">
    <source>
        <dbReference type="EMBL" id="GJT63526.1"/>
    </source>
</evidence>
<dbReference type="EMBL" id="BQNB010017468">
    <property type="protein sequence ID" value="GJT63526.1"/>
    <property type="molecule type" value="Genomic_DNA"/>
</dbReference>
<accession>A0ABQ5FJR9</accession>
<proteinExistence type="predicted"/>
<dbReference type="InterPro" id="IPR013103">
    <property type="entry name" value="RVT_2"/>
</dbReference>
<keyword evidence="5" id="KW-1185">Reference proteome</keyword>
<reference evidence="4" key="1">
    <citation type="journal article" date="2022" name="Int. J. Mol. Sci.">
        <title>Draft Genome of Tanacetum Coccineum: Genomic Comparison of Closely Related Tanacetum-Family Plants.</title>
        <authorList>
            <person name="Yamashiro T."/>
            <person name="Shiraishi A."/>
            <person name="Nakayama K."/>
            <person name="Satake H."/>
        </authorList>
    </citation>
    <scope>NUCLEOTIDE SEQUENCE</scope>
</reference>
<dbReference type="PANTHER" id="PTHR11439">
    <property type="entry name" value="GAG-POL-RELATED RETROTRANSPOSON"/>
    <property type="match status" value="1"/>
</dbReference>
<feature type="domain" description="Reverse transcriptase Ty1/copia-type" evidence="2">
    <location>
        <begin position="397"/>
        <end position="620"/>
    </location>
</feature>
<feature type="region of interest" description="Disordered" evidence="1">
    <location>
        <begin position="157"/>
        <end position="220"/>
    </location>
</feature>
<dbReference type="PANTHER" id="PTHR11439:SF442">
    <property type="entry name" value="CYSTEINE-RICH RLK (RECEPTOR-LIKE PROTEIN KINASE) 8"/>
    <property type="match status" value="1"/>
</dbReference>